<dbReference type="PANTHER" id="PTHR43642">
    <property type="entry name" value="HYBRID SIGNAL TRANSDUCTION HISTIDINE KINASE G"/>
    <property type="match status" value="1"/>
</dbReference>
<dbReference type="AlphaFoldDB" id="A0A176S4J5"/>
<gene>
    <name evidence="1" type="ORF">THIOM_001248</name>
</gene>
<keyword evidence="2" id="KW-1185">Reference proteome</keyword>
<sequence>MEAYQSGLETGDLEYATFSMVSYYYSSFIMGRDLAEIEQEIVKNNEVISQFQQESSSHIQDLIQQIIINLRRTRSNPCHFNNEDYDEDKMRQFYLETNNKNATCTLYLHKFILCYLFQKFPQALENATIGAKYLDAMLGTNTIPLFNFYESLTWLAIFPDKNNSEQKRFLKQLKSNQKKLKKWANFTPINYLHKFYLVEAERARVLGKDKDARAYYDKAIDLAQQHEYPNEEALAYELAGRFYLTQGMTQLSHFYLSHAIYGYQRWGALAKVKDLETRYPEISVKTTPTSPFIKGSALDLSSILKASQTMAGEIELGRLLDKLMRIVIENAGAEKGFLLLP</sequence>
<reference evidence="1 2" key="1">
    <citation type="submission" date="2016-05" db="EMBL/GenBank/DDBJ databases">
        <title>Single-cell genome of chain-forming Candidatus Thiomargarita nelsonii and comparison to other large sulfur-oxidizing bacteria.</title>
        <authorList>
            <person name="Winkel M."/>
            <person name="Salman V."/>
            <person name="Woyke T."/>
            <person name="Schulz-Vogt H."/>
            <person name="Richter M."/>
            <person name="Flood B."/>
            <person name="Bailey J."/>
            <person name="Amann R."/>
            <person name="Mussmann M."/>
        </authorList>
    </citation>
    <scope>NUCLEOTIDE SEQUENCE [LARGE SCALE GENOMIC DNA]</scope>
    <source>
        <strain evidence="1 2">THI036</strain>
    </source>
</reference>
<evidence type="ECO:0000313" key="2">
    <source>
        <dbReference type="Proteomes" id="UP000076962"/>
    </source>
</evidence>
<keyword evidence="1" id="KW-0723">Serine/threonine-protein kinase</keyword>
<protein>
    <submittedName>
        <fullName evidence="1">Serine/Threonine protein kinase and Signal Transduction Histidine Kinase (STHK) with GAF sensor</fullName>
    </submittedName>
</protein>
<keyword evidence="1" id="KW-0418">Kinase</keyword>
<feature type="non-terminal residue" evidence="1">
    <location>
        <position position="341"/>
    </location>
</feature>
<evidence type="ECO:0000313" key="1">
    <source>
        <dbReference type="EMBL" id="OAD22930.1"/>
    </source>
</evidence>
<dbReference type="GO" id="GO:0004674">
    <property type="term" value="F:protein serine/threonine kinase activity"/>
    <property type="evidence" value="ECO:0007669"/>
    <property type="project" value="UniProtKB-KW"/>
</dbReference>
<dbReference type="EMBL" id="LUTY01000655">
    <property type="protein sequence ID" value="OAD22930.1"/>
    <property type="molecule type" value="Genomic_DNA"/>
</dbReference>
<proteinExistence type="predicted"/>
<comment type="caution">
    <text evidence="1">The sequence shown here is derived from an EMBL/GenBank/DDBJ whole genome shotgun (WGS) entry which is preliminary data.</text>
</comment>
<dbReference type="PANTHER" id="PTHR43642:SF1">
    <property type="entry name" value="HYBRID SIGNAL TRANSDUCTION HISTIDINE KINASE G"/>
    <property type="match status" value="1"/>
</dbReference>
<dbReference type="InterPro" id="IPR011990">
    <property type="entry name" value="TPR-like_helical_dom_sf"/>
</dbReference>
<dbReference type="InterPro" id="IPR053159">
    <property type="entry name" value="Hybrid_Histidine_Kinase"/>
</dbReference>
<organism evidence="1 2">
    <name type="scientific">Candidatus Thiomargarita nelsonii</name>
    <dbReference type="NCBI Taxonomy" id="1003181"/>
    <lineage>
        <taxon>Bacteria</taxon>
        <taxon>Pseudomonadati</taxon>
        <taxon>Pseudomonadota</taxon>
        <taxon>Gammaproteobacteria</taxon>
        <taxon>Thiotrichales</taxon>
        <taxon>Thiotrichaceae</taxon>
        <taxon>Thiomargarita</taxon>
    </lineage>
</organism>
<dbReference type="SUPFAM" id="SSF48452">
    <property type="entry name" value="TPR-like"/>
    <property type="match status" value="1"/>
</dbReference>
<dbReference type="Proteomes" id="UP000076962">
    <property type="component" value="Unassembled WGS sequence"/>
</dbReference>
<keyword evidence="1" id="KW-0808">Transferase</keyword>
<accession>A0A176S4J5</accession>
<name>A0A176S4J5_9GAMM</name>